<protein>
    <recommendedName>
        <fullName evidence="2">Bleomycin resistance protein</fullName>
    </recommendedName>
</protein>
<dbReference type="SUPFAM" id="SSF54593">
    <property type="entry name" value="Glyoxalase/Bleomycin resistance protein/Dihydroxybiphenyl dioxygenase"/>
    <property type="match status" value="1"/>
</dbReference>
<keyword evidence="3" id="KW-0046">Antibiotic resistance</keyword>
<keyword evidence="6" id="KW-1185">Reference proteome</keyword>
<evidence type="ECO:0000313" key="5">
    <source>
        <dbReference type="EMBL" id="GLI56146.1"/>
    </source>
</evidence>
<reference evidence="5" key="1">
    <citation type="submission" date="2022-12" db="EMBL/GenBank/DDBJ databases">
        <title>Reference genome sequencing for broad-spectrum identification of bacterial and archaeal isolates by mass spectrometry.</title>
        <authorList>
            <person name="Sekiguchi Y."/>
            <person name="Tourlousse D.M."/>
        </authorList>
    </citation>
    <scope>NUCLEOTIDE SEQUENCE</scope>
    <source>
        <strain evidence="5">10succ1</strain>
    </source>
</reference>
<dbReference type="PROSITE" id="PS51819">
    <property type="entry name" value="VOC"/>
    <property type="match status" value="1"/>
</dbReference>
<name>A0A9W6LMA8_9FUSO</name>
<dbReference type="Gene3D" id="3.10.180.10">
    <property type="entry name" value="2,3-Dihydroxybiphenyl 1,2-Dioxygenase, domain 1"/>
    <property type="match status" value="1"/>
</dbReference>
<dbReference type="EMBL" id="BSDY01000006">
    <property type="protein sequence ID" value="GLI56146.1"/>
    <property type="molecule type" value="Genomic_DNA"/>
</dbReference>
<gene>
    <name evidence="5" type="ORF">PM10SUCC1_16600</name>
</gene>
<comment type="similarity">
    <text evidence="1">Belongs to the bleomycin resistance protein family.</text>
</comment>
<dbReference type="GO" id="GO:0046677">
    <property type="term" value="P:response to antibiotic"/>
    <property type="evidence" value="ECO:0007669"/>
    <property type="project" value="UniProtKB-KW"/>
</dbReference>
<feature type="domain" description="VOC" evidence="4">
    <location>
        <begin position="2"/>
        <end position="131"/>
    </location>
</feature>
<evidence type="ECO:0000256" key="2">
    <source>
        <dbReference type="ARBA" id="ARBA00021572"/>
    </source>
</evidence>
<dbReference type="RefSeq" id="WP_281835083.1">
    <property type="nucleotide sequence ID" value="NZ_BSDY01000006.1"/>
</dbReference>
<dbReference type="InterPro" id="IPR000335">
    <property type="entry name" value="Bleomycin-R"/>
</dbReference>
<proteinExistence type="inferred from homology"/>
<evidence type="ECO:0000256" key="3">
    <source>
        <dbReference type="ARBA" id="ARBA00023251"/>
    </source>
</evidence>
<dbReference type="AlphaFoldDB" id="A0A9W6LMA8"/>
<sequence>MKFNTLIPELVVTDLERSLKFYVEILGFTLEYMREEDRFALISLGGSQLILEEGAENPWDEEDMVYPFGRGITISIEVKDVKSILKLLRENSCEIKGEVEERWYPFKGKFLGEKQFSVVDPDGYLLRVIEDLGEKKIKEKI</sequence>
<dbReference type="Proteomes" id="UP001144471">
    <property type="component" value="Unassembled WGS sequence"/>
</dbReference>
<evidence type="ECO:0000256" key="1">
    <source>
        <dbReference type="ARBA" id="ARBA00011051"/>
    </source>
</evidence>
<dbReference type="InterPro" id="IPR037523">
    <property type="entry name" value="VOC_core"/>
</dbReference>
<evidence type="ECO:0000313" key="6">
    <source>
        <dbReference type="Proteomes" id="UP001144471"/>
    </source>
</evidence>
<comment type="caution">
    <text evidence="5">The sequence shown here is derived from an EMBL/GenBank/DDBJ whole genome shotgun (WGS) entry which is preliminary data.</text>
</comment>
<dbReference type="CDD" id="cd08349">
    <property type="entry name" value="BLMA_like"/>
    <property type="match status" value="1"/>
</dbReference>
<dbReference type="InterPro" id="IPR029068">
    <property type="entry name" value="Glyas_Bleomycin-R_OHBP_Dase"/>
</dbReference>
<dbReference type="InterPro" id="IPR004360">
    <property type="entry name" value="Glyas_Fos-R_dOase_dom"/>
</dbReference>
<organism evidence="5 6">
    <name type="scientific">Propionigenium maris DSM 9537</name>
    <dbReference type="NCBI Taxonomy" id="1123000"/>
    <lineage>
        <taxon>Bacteria</taxon>
        <taxon>Fusobacteriati</taxon>
        <taxon>Fusobacteriota</taxon>
        <taxon>Fusobacteriia</taxon>
        <taxon>Fusobacteriales</taxon>
        <taxon>Fusobacteriaceae</taxon>
        <taxon>Propionigenium</taxon>
    </lineage>
</organism>
<accession>A0A9W6LMA8</accession>
<evidence type="ECO:0000259" key="4">
    <source>
        <dbReference type="PROSITE" id="PS51819"/>
    </source>
</evidence>
<dbReference type="Pfam" id="PF00903">
    <property type="entry name" value="Glyoxalase"/>
    <property type="match status" value="1"/>
</dbReference>